<dbReference type="SUPFAM" id="SSF51161">
    <property type="entry name" value="Trimeric LpxA-like enzymes"/>
    <property type="match status" value="1"/>
</dbReference>
<dbReference type="EMBL" id="BMID01000001">
    <property type="protein sequence ID" value="GGA11962.1"/>
    <property type="molecule type" value="Genomic_DNA"/>
</dbReference>
<protein>
    <recommendedName>
        <fullName evidence="3">Serine acetyltransferase</fullName>
    </recommendedName>
</protein>
<reference evidence="2" key="1">
    <citation type="journal article" date="2019" name="Int. J. Syst. Evol. Microbiol.">
        <title>The Global Catalogue of Microorganisms (GCM) 10K type strain sequencing project: providing services to taxonomists for standard genome sequencing and annotation.</title>
        <authorList>
            <consortium name="The Broad Institute Genomics Platform"/>
            <consortium name="The Broad Institute Genome Sequencing Center for Infectious Disease"/>
            <person name="Wu L."/>
            <person name="Ma J."/>
        </authorList>
    </citation>
    <scope>NUCLEOTIDE SEQUENCE [LARGE SCALE GENOMIC DNA]</scope>
    <source>
        <strain evidence="2">CGMCC 1.15297</strain>
    </source>
</reference>
<dbReference type="InterPro" id="IPR011004">
    <property type="entry name" value="Trimer_LpxA-like_sf"/>
</dbReference>
<dbReference type="Proteomes" id="UP000603317">
    <property type="component" value="Unassembled WGS sequence"/>
</dbReference>
<dbReference type="RefSeq" id="WP_188642853.1">
    <property type="nucleotide sequence ID" value="NZ_BMID01000001.1"/>
</dbReference>
<comment type="caution">
    <text evidence="1">The sequence shown here is derived from an EMBL/GenBank/DDBJ whole genome shotgun (WGS) entry which is preliminary data.</text>
</comment>
<accession>A0ABQ1FI47</accession>
<evidence type="ECO:0008006" key="3">
    <source>
        <dbReference type="Google" id="ProtNLM"/>
    </source>
</evidence>
<proteinExistence type="predicted"/>
<keyword evidence="2" id="KW-1185">Reference proteome</keyword>
<evidence type="ECO:0000313" key="1">
    <source>
        <dbReference type="EMBL" id="GGA11962.1"/>
    </source>
</evidence>
<name>A0ABQ1FI47_9SPHN</name>
<evidence type="ECO:0000313" key="2">
    <source>
        <dbReference type="Proteomes" id="UP000603317"/>
    </source>
</evidence>
<gene>
    <name evidence="1" type="ORF">GCM10010923_23310</name>
</gene>
<sequence>MSMFRRLRTLLGDLWYIERNVRFRINLSRFFAYRVPLVGWGVSALIDRSLYSSYAIDVDSSSVDVFALSIAHPTGVLIGGNGVYSPGRVVIMAGVKLVTGRPGDPEYLRKHAERRVFEFGDNVVLSSGATLIGPLTICDNVVVGPDSLVNKSITEPGVYLGNPARRVSNDVSEDWVAHLPAPPKKGGHS</sequence>
<dbReference type="Gene3D" id="2.160.10.10">
    <property type="entry name" value="Hexapeptide repeat proteins"/>
    <property type="match status" value="1"/>
</dbReference>
<organism evidence="1 2">
    <name type="scientific">Blastomonas marina</name>
    <dbReference type="NCBI Taxonomy" id="1867408"/>
    <lineage>
        <taxon>Bacteria</taxon>
        <taxon>Pseudomonadati</taxon>
        <taxon>Pseudomonadota</taxon>
        <taxon>Alphaproteobacteria</taxon>
        <taxon>Sphingomonadales</taxon>
        <taxon>Sphingomonadaceae</taxon>
        <taxon>Blastomonas</taxon>
    </lineage>
</organism>